<dbReference type="InterPro" id="IPR014144">
    <property type="entry name" value="LigD_PE_domain"/>
</dbReference>
<evidence type="ECO:0000256" key="12">
    <source>
        <dbReference type="ARBA" id="ARBA00022840"/>
    </source>
</evidence>
<reference evidence="24" key="1">
    <citation type="submission" date="2020-03" db="EMBL/GenBank/DDBJ databases">
        <title>Complete genome sequence of sulfur-oxidizing bacterium skT11.</title>
        <authorList>
            <person name="Kanda M."/>
            <person name="Kojima H."/>
            <person name="Fukui M."/>
        </authorList>
    </citation>
    <scope>NUCLEOTIDE SEQUENCE [LARGE SCALE GENOMIC DNA]</scope>
    <source>
        <strain evidence="24">skT11</strain>
    </source>
</reference>
<dbReference type="Pfam" id="PF01068">
    <property type="entry name" value="DNA_ligase_A_M"/>
    <property type="match status" value="1"/>
</dbReference>
<dbReference type="Gene3D" id="3.30.1490.70">
    <property type="match status" value="1"/>
</dbReference>
<evidence type="ECO:0000256" key="19">
    <source>
        <dbReference type="ARBA" id="ARBA00029943"/>
    </source>
</evidence>
<proteinExistence type="predicted"/>
<evidence type="ECO:0000313" key="24">
    <source>
        <dbReference type="Proteomes" id="UP000502260"/>
    </source>
</evidence>
<accession>A0A6F8V7S4</accession>
<comment type="cofactor">
    <cofactor evidence="1">
        <name>Mn(2+)</name>
        <dbReference type="ChEBI" id="CHEBI:29035"/>
    </cofactor>
</comment>
<dbReference type="InterPro" id="IPR012309">
    <property type="entry name" value="DNA_ligase_ATP-dep_C"/>
</dbReference>
<keyword evidence="15" id="KW-0233">DNA recombination</keyword>
<evidence type="ECO:0000256" key="10">
    <source>
        <dbReference type="ARBA" id="ARBA00022801"/>
    </source>
</evidence>
<dbReference type="InterPro" id="IPR012310">
    <property type="entry name" value="DNA_ligase_ATP-dep_cent"/>
</dbReference>
<dbReference type="CDD" id="cd07971">
    <property type="entry name" value="OBF_DNA_ligase_LigD"/>
    <property type="match status" value="1"/>
</dbReference>
<evidence type="ECO:0000256" key="16">
    <source>
        <dbReference type="ARBA" id="ARBA00023204"/>
    </source>
</evidence>
<keyword evidence="9" id="KW-0227">DNA damage</keyword>
<keyword evidence="24" id="KW-1185">Reference proteome</keyword>
<keyword evidence="10" id="KW-0378">Hydrolase</keyword>
<dbReference type="Gene3D" id="2.40.50.140">
    <property type="entry name" value="Nucleic acid-binding proteins"/>
    <property type="match status" value="1"/>
</dbReference>
<gene>
    <name evidence="23" type="ORF">SKTS_06000</name>
</gene>
<dbReference type="NCBIfam" id="TIGR02779">
    <property type="entry name" value="NHEJ_ligase_lig"/>
    <property type="match status" value="1"/>
</dbReference>
<evidence type="ECO:0000256" key="15">
    <source>
        <dbReference type="ARBA" id="ARBA00023172"/>
    </source>
</evidence>
<evidence type="ECO:0000256" key="2">
    <source>
        <dbReference type="ARBA" id="ARBA00012727"/>
    </source>
</evidence>
<dbReference type="Gene3D" id="3.90.920.10">
    <property type="entry name" value="DNA primase, PRIM domain"/>
    <property type="match status" value="1"/>
</dbReference>
<evidence type="ECO:0000256" key="18">
    <source>
        <dbReference type="ARBA" id="ARBA00023268"/>
    </source>
</evidence>
<keyword evidence="11" id="KW-0269">Exonuclease</keyword>
<dbReference type="InterPro" id="IPR012340">
    <property type="entry name" value="NA-bd_OB-fold"/>
</dbReference>
<dbReference type="NCBIfam" id="NF004628">
    <property type="entry name" value="PRK05972.1"/>
    <property type="match status" value="1"/>
</dbReference>
<dbReference type="AlphaFoldDB" id="A0A6F8V7S4"/>
<feature type="domain" description="ATP-dependent DNA ligase family profile" evidence="22">
    <location>
        <begin position="301"/>
        <end position="398"/>
    </location>
</feature>
<evidence type="ECO:0000256" key="8">
    <source>
        <dbReference type="ARBA" id="ARBA00022741"/>
    </source>
</evidence>
<dbReference type="Pfam" id="PF04679">
    <property type="entry name" value="DNA_ligase_A_C"/>
    <property type="match status" value="1"/>
</dbReference>
<comment type="catalytic activity">
    <reaction evidence="20">
        <text>ATP + (deoxyribonucleotide)n-3'-hydroxyl + 5'-phospho-(deoxyribonucleotide)m = (deoxyribonucleotide)n+m + AMP + diphosphate.</text>
        <dbReference type="EC" id="6.5.1.1"/>
    </reaction>
</comment>
<dbReference type="EMBL" id="AP022853">
    <property type="protein sequence ID" value="BCB25714.1"/>
    <property type="molecule type" value="Genomic_DNA"/>
</dbReference>
<evidence type="ECO:0000256" key="4">
    <source>
        <dbReference type="ARBA" id="ARBA00022679"/>
    </source>
</evidence>
<keyword evidence="8" id="KW-0547">Nucleotide-binding</keyword>
<dbReference type="GO" id="GO:0006310">
    <property type="term" value="P:DNA recombination"/>
    <property type="evidence" value="ECO:0007669"/>
    <property type="project" value="UniProtKB-KW"/>
</dbReference>
<dbReference type="GO" id="GO:0003677">
    <property type="term" value="F:DNA binding"/>
    <property type="evidence" value="ECO:0007669"/>
    <property type="project" value="UniProtKB-KW"/>
</dbReference>
<evidence type="ECO:0000256" key="21">
    <source>
        <dbReference type="SAM" id="MobiDB-lite"/>
    </source>
</evidence>
<evidence type="ECO:0000256" key="3">
    <source>
        <dbReference type="ARBA" id="ARBA00022598"/>
    </source>
</evidence>
<protein>
    <recommendedName>
        <fullName evidence="2">DNA ligase (ATP)</fullName>
        <ecNumber evidence="2">6.5.1.1</ecNumber>
    </recommendedName>
    <alternativeName>
        <fullName evidence="19">NHEJ DNA polymerase</fullName>
    </alternativeName>
</protein>
<evidence type="ECO:0000256" key="1">
    <source>
        <dbReference type="ARBA" id="ARBA00001936"/>
    </source>
</evidence>
<evidence type="ECO:0000256" key="20">
    <source>
        <dbReference type="ARBA" id="ARBA00034003"/>
    </source>
</evidence>
<dbReference type="CDD" id="cd07906">
    <property type="entry name" value="Adenylation_DNA_ligase_LigD_LigC"/>
    <property type="match status" value="1"/>
</dbReference>
<dbReference type="SUPFAM" id="SSF56091">
    <property type="entry name" value="DNA ligase/mRNA capping enzyme, catalytic domain"/>
    <property type="match status" value="1"/>
</dbReference>
<dbReference type="GO" id="GO:0046872">
    <property type="term" value="F:metal ion binding"/>
    <property type="evidence" value="ECO:0007669"/>
    <property type="project" value="UniProtKB-KW"/>
</dbReference>
<evidence type="ECO:0000256" key="6">
    <source>
        <dbReference type="ARBA" id="ARBA00022722"/>
    </source>
</evidence>
<keyword evidence="12" id="KW-0067">ATP-binding</keyword>
<dbReference type="InterPro" id="IPR014146">
    <property type="entry name" value="LigD_ligase_dom"/>
</dbReference>
<sequence>MATPSLHEYQRKRDFHRSREPAGAVPALQAGHLYVMHKHAARRLHFDLRIEQDGVLRSWALPRGAPLEIGEKRLAVEVENHPLEYGNFEGNIPKGEYGGGTVMLWDVGRWQADGRNDAEQLDFILTGAKLTGAWTLVRMRNWDVRGRGKQWLLIKRTDHPQHDLHPDDLSVASGRSMAEIAEPREAGAPASPPHANALPGARPAAPPAIQPPQLATPSERAPTGTAWLHEIKFDGYRIVAHIEHGKARLMTRNGHDWTARLRAQARQLESLPVEQAILDGELVALTADGASSFRELQEALSRKQTAHLSYQLFDLLYLDGHDLSALPLLERKQALAQLLEAAGNAPGAGGILRYSDHVRGQGPDFFEQACTLGLEGVISKRADAPYRSGRNKLWLKVKCTQHAKFVVGGFTPPAGARSGFGALLLGSLRHGRLEYAGRLGTGFSNRQLEQLHATLLRQEIAQSPFAPSPSLPALRGVHWVKPTLVVEVEYAERTRDGLLRHPSFLGTREDLDPEQIDSPGDNLEEAAPVSANRATRHAAKGGVEVAGIELTHPERILYPEQGVTKLALARYYESLHEWALPYLARRPLVLLRCPEGRQACFYQKHLGKGQASSVPRIAIQEKGAVRDYVYVRSLVDVVSLVQHGVLEFHAWGCRVEDIEHPDLLVFDLDPAPEVEWQEVLRTARELRDRLQHMGLTAFPRTTGGKGLHLVVPLRPHADWASVKAFARALSEQCARDEPLLLTTNMALSKRHGRIYLDYLRNTRGSTAIACYSARARPGAPVAVPLRWDELGPAVRSDHYTVETLPRRLGALRADPWEGFFAAAVPLDAATLKLAGVDEGGA</sequence>
<feature type="region of interest" description="Disordered" evidence="21">
    <location>
        <begin position="1"/>
        <end position="22"/>
    </location>
</feature>
<organism evidence="23 24">
    <name type="scientific">Sulfurimicrobium lacus</name>
    <dbReference type="NCBI Taxonomy" id="2715678"/>
    <lineage>
        <taxon>Bacteria</taxon>
        <taxon>Pseudomonadati</taxon>
        <taxon>Pseudomonadota</taxon>
        <taxon>Betaproteobacteria</taxon>
        <taxon>Nitrosomonadales</taxon>
        <taxon>Sulfuricellaceae</taxon>
        <taxon>Sulfurimicrobium</taxon>
    </lineage>
</organism>
<dbReference type="Gene3D" id="3.30.470.30">
    <property type="entry name" value="DNA ligase/mRNA capping enzyme"/>
    <property type="match status" value="1"/>
</dbReference>
<keyword evidence="5" id="KW-0548">Nucleotidyltransferase</keyword>
<dbReference type="PANTHER" id="PTHR42705:SF2">
    <property type="entry name" value="BIFUNCTIONAL NON-HOMOLOGOUS END JOINING PROTEIN LIGD"/>
    <property type="match status" value="1"/>
</dbReference>
<dbReference type="InterPro" id="IPR014145">
    <property type="entry name" value="LigD_pol_dom"/>
</dbReference>
<name>A0A6F8V7S4_9PROT</name>
<dbReference type="PROSITE" id="PS50160">
    <property type="entry name" value="DNA_LIGASE_A3"/>
    <property type="match status" value="1"/>
</dbReference>
<dbReference type="GO" id="GO:0005524">
    <property type="term" value="F:ATP binding"/>
    <property type="evidence" value="ECO:0007669"/>
    <property type="project" value="UniProtKB-KW"/>
</dbReference>
<keyword evidence="4" id="KW-0808">Transferase</keyword>
<dbReference type="InterPro" id="IPR014143">
    <property type="entry name" value="NHEJ_ligase_prk"/>
</dbReference>
<evidence type="ECO:0000256" key="5">
    <source>
        <dbReference type="ARBA" id="ARBA00022695"/>
    </source>
</evidence>
<keyword evidence="18" id="KW-0511">Multifunctional enzyme</keyword>
<dbReference type="NCBIfam" id="TIGR02776">
    <property type="entry name" value="NHEJ_ligase_prk"/>
    <property type="match status" value="1"/>
</dbReference>
<dbReference type="Pfam" id="PF21686">
    <property type="entry name" value="LigD_Prim-Pol"/>
    <property type="match status" value="1"/>
</dbReference>
<dbReference type="Pfam" id="PF13298">
    <property type="entry name" value="LigD_N"/>
    <property type="match status" value="1"/>
</dbReference>
<dbReference type="Proteomes" id="UP000502260">
    <property type="component" value="Chromosome"/>
</dbReference>
<dbReference type="GO" id="GO:0003910">
    <property type="term" value="F:DNA ligase (ATP) activity"/>
    <property type="evidence" value="ECO:0007669"/>
    <property type="project" value="UniProtKB-EC"/>
</dbReference>
<dbReference type="GO" id="GO:0006281">
    <property type="term" value="P:DNA repair"/>
    <property type="evidence" value="ECO:0007669"/>
    <property type="project" value="UniProtKB-KW"/>
</dbReference>
<dbReference type="KEGG" id="slac:SKTS_06000"/>
<evidence type="ECO:0000259" key="22">
    <source>
        <dbReference type="PROSITE" id="PS50160"/>
    </source>
</evidence>
<evidence type="ECO:0000256" key="13">
    <source>
        <dbReference type="ARBA" id="ARBA00022932"/>
    </source>
</evidence>
<evidence type="ECO:0000256" key="14">
    <source>
        <dbReference type="ARBA" id="ARBA00023125"/>
    </source>
</evidence>
<dbReference type="GO" id="GO:0003887">
    <property type="term" value="F:DNA-directed DNA polymerase activity"/>
    <property type="evidence" value="ECO:0007669"/>
    <property type="project" value="UniProtKB-KW"/>
</dbReference>
<dbReference type="SUPFAM" id="SSF50249">
    <property type="entry name" value="Nucleic acid-binding proteins"/>
    <property type="match status" value="1"/>
</dbReference>
<dbReference type="NCBIfam" id="TIGR02777">
    <property type="entry name" value="LigD_PE_dom"/>
    <property type="match status" value="1"/>
</dbReference>
<keyword evidence="14" id="KW-0238">DNA-binding</keyword>
<dbReference type="EC" id="6.5.1.1" evidence="2"/>
<feature type="region of interest" description="Disordered" evidence="21">
    <location>
        <begin position="183"/>
        <end position="221"/>
    </location>
</feature>
<keyword evidence="7" id="KW-0479">Metal-binding</keyword>
<dbReference type="InterPro" id="IPR052171">
    <property type="entry name" value="NHEJ_LigD"/>
</dbReference>
<evidence type="ECO:0000313" key="23">
    <source>
        <dbReference type="EMBL" id="BCB25714.1"/>
    </source>
</evidence>
<evidence type="ECO:0000256" key="17">
    <source>
        <dbReference type="ARBA" id="ARBA00023211"/>
    </source>
</evidence>
<keyword evidence="6" id="KW-0540">Nuclease</keyword>
<feature type="compositionally biased region" description="Basic and acidic residues" evidence="21">
    <location>
        <begin position="8"/>
        <end position="20"/>
    </location>
</feature>
<evidence type="ECO:0000256" key="11">
    <source>
        <dbReference type="ARBA" id="ARBA00022839"/>
    </source>
</evidence>
<evidence type="ECO:0000256" key="7">
    <source>
        <dbReference type="ARBA" id="ARBA00022723"/>
    </source>
</evidence>
<evidence type="ECO:0000256" key="9">
    <source>
        <dbReference type="ARBA" id="ARBA00022763"/>
    </source>
</evidence>
<keyword evidence="13" id="KW-0239">DNA-directed DNA polymerase</keyword>
<dbReference type="GO" id="GO:0004527">
    <property type="term" value="F:exonuclease activity"/>
    <property type="evidence" value="ECO:0007669"/>
    <property type="project" value="UniProtKB-KW"/>
</dbReference>
<dbReference type="NCBIfam" id="TIGR02778">
    <property type="entry name" value="ligD_pol"/>
    <property type="match status" value="1"/>
</dbReference>
<dbReference type="PANTHER" id="PTHR42705">
    <property type="entry name" value="BIFUNCTIONAL NON-HOMOLOGOUS END JOINING PROTEIN LIGD"/>
    <property type="match status" value="1"/>
</dbReference>
<keyword evidence="16" id="KW-0234">DNA repair</keyword>
<keyword evidence="3 23" id="KW-0436">Ligase</keyword>
<dbReference type="RefSeq" id="WP_173060169.1">
    <property type="nucleotide sequence ID" value="NZ_AP022853.1"/>
</dbReference>
<keyword evidence="17" id="KW-0464">Manganese</keyword>